<reference evidence="6 7" key="1">
    <citation type="journal article" date="2013" name="Curr. Biol.">
        <title>The Genome of the Foraminiferan Reticulomyxa filosa.</title>
        <authorList>
            <person name="Glockner G."/>
            <person name="Hulsmann N."/>
            <person name="Schleicher M."/>
            <person name="Noegel A.A."/>
            <person name="Eichinger L."/>
            <person name="Gallinger C."/>
            <person name="Pawlowski J."/>
            <person name="Sierra R."/>
            <person name="Euteneuer U."/>
            <person name="Pillet L."/>
            <person name="Moustafa A."/>
            <person name="Platzer M."/>
            <person name="Groth M."/>
            <person name="Szafranski K."/>
            <person name="Schliwa M."/>
        </authorList>
    </citation>
    <scope>NUCLEOTIDE SEQUENCE [LARGE SCALE GENOMIC DNA]</scope>
</reference>
<dbReference type="AlphaFoldDB" id="X6NBK2"/>
<dbReference type="GO" id="GO:0003777">
    <property type="term" value="F:microtubule motor activity"/>
    <property type="evidence" value="ECO:0007669"/>
    <property type="project" value="InterPro"/>
</dbReference>
<dbReference type="GO" id="GO:0008017">
    <property type="term" value="F:microtubule binding"/>
    <property type="evidence" value="ECO:0007669"/>
    <property type="project" value="InterPro"/>
</dbReference>
<dbReference type="InterPro" id="IPR036961">
    <property type="entry name" value="Kinesin_motor_dom_sf"/>
</dbReference>
<keyword evidence="3" id="KW-0067">ATP-binding</keyword>
<dbReference type="EMBL" id="ASPP01010536">
    <property type="protein sequence ID" value="ETO22702.1"/>
    <property type="molecule type" value="Genomic_DNA"/>
</dbReference>
<keyword evidence="1" id="KW-0175">Coiled coil</keyword>
<comment type="similarity">
    <text evidence="3">Belongs to the TRAFAC class myosin-kinesin ATPase superfamily. Kinesin family.</text>
</comment>
<accession>X6NBK2</accession>
<dbReference type="SUPFAM" id="SSF52540">
    <property type="entry name" value="P-loop containing nucleoside triphosphate hydrolases"/>
    <property type="match status" value="1"/>
</dbReference>
<evidence type="ECO:0000313" key="7">
    <source>
        <dbReference type="Proteomes" id="UP000023152"/>
    </source>
</evidence>
<keyword evidence="7" id="KW-1185">Reference proteome</keyword>
<gene>
    <name evidence="6" type="ORF">RFI_14494</name>
</gene>
<feature type="domain" description="Kinesin motor" evidence="5">
    <location>
        <begin position="99"/>
        <end position="228"/>
    </location>
</feature>
<proteinExistence type="inferred from homology"/>
<organism evidence="6 7">
    <name type="scientific">Reticulomyxa filosa</name>
    <dbReference type="NCBI Taxonomy" id="46433"/>
    <lineage>
        <taxon>Eukaryota</taxon>
        <taxon>Sar</taxon>
        <taxon>Rhizaria</taxon>
        <taxon>Retaria</taxon>
        <taxon>Foraminifera</taxon>
        <taxon>Monothalamids</taxon>
        <taxon>Reticulomyxidae</taxon>
        <taxon>Reticulomyxa</taxon>
    </lineage>
</organism>
<dbReference type="GO" id="GO:0007018">
    <property type="term" value="P:microtubule-based movement"/>
    <property type="evidence" value="ECO:0007669"/>
    <property type="project" value="InterPro"/>
</dbReference>
<evidence type="ECO:0000256" key="2">
    <source>
        <dbReference type="ARBA" id="ARBA00023175"/>
    </source>
</evidence>
<protein>
    <recommendedName>
        <fullName evidence="5">Kinesin motor domain-containing protein</fullName>
    </recommendedName>
</protein>
<evidence type="ECO:0000313" key="6">
    <source>
        <dbReference type="EMBL" id="ETO22702.1"/>
    </source>
</evidence>
<dbReference type="Pfam" id="PF00225">
    <property type="entry name" value="Kinesin"/>
    <property type="match status" value="1"/>
</dbReference>
<dbReference type="Proteomes" id="UP000023152">
    <property type="component" value="Unassembled WGS sequence"/>
</dbReference>
<dbReference type="PROSITE" id="PS50067">
    <property type="entry name" value="KINESIN_MOTOR_2"/>
    <property type="match status" value="1"/>
</dbReference>
<feature type="region of interest" description="Disordered" evidence="4">
    <location>
        <begin position="199"/>
        <end position="228"/>
    </location>
</feature>
<keyword evidence="2 3" id="KW-0505">Motor protein</keyword>
<dbReference type="PANTHER" id="PTHR47968:SF75">
    <property type="entry name" value="CENTROMERE-ASSOCIATED PROTEIN E"/>
    <property type="match status" value="1"/>
</dbReference>
<dbReference type="InterPro" id="IPR027640">
    <property type="entry name" value="Kinesin-like_fam"/>
</dbReference>
<dbReference type="PANTHER" id="PTHR47968">
    <property type="entry name" value="CENTROMERE PROTEIN E"/>
    <property type="match status" value="1"/>
</dbReference>
<dbReference type="Gene3D" id="3.40.850.10">
    <property type="entry name" value="Kinesin motor domain"/>
    <property type="match status" value="1"/>
</dbReference>
<evidence type="ECO:0000256" key="1">
    <source>
        <dbReference type="ARBA" id="ARBA00023054"/>
    </source>
</evidence>
<dbReference type="InterPro" id="IPR027417">
    <property type="entry name" value="P-loop_NTPase"/>
</dbReference>
<dbReference type="OrthoDB" id="3176171at2759"/>
<evidence type="ECO:0000259" key="5">
    <source>
        <dbReference type="PROSITE" id="PS50067"/>
    </source>
</evidence>
<keyword evidence="3" id="KW-0547">Nucleotide-binding</keyword>
<dbReference type="InterPro" id="IPR001752">
    <property type="entry name" value="Kinesin_motor_dom"/>
</dbReference>
<sequence>MINYRISKNNRITTLKVREQLQSIGAILQMICFSSKRQLCEYLKRLLKSFNFIKQHYKYKMLLLSNGTVFTVVKKKIGKDEDSAALARVENSAESNEENIRVICRFRPVNNKEKHEEKQQQLEELPITTNPPHYNHITVPRNDNKPPLDFDLDRVLWTDCSQSDAFEELAKPLVEQVIQGYNCTLFAFGQTGSGKTFTMFGPDNYRGPPKGKKKKGGKGGGGNNKCTK</sequence>
<feature type="compositionally biased region" description="Gly residues" evidence="4">
    <location>
        <begin position="218"/>
        <end position="228"/>
    </location>
</feature>
<dbReference type="GO" id="GO:0005524">
    <property type="term" value="F:ATP binding"/>
    <property type="evidence" value="ECO:0007669"/>
    <property type="project" value="UniProtKB-UniRule"/>
</dbReference>
<evidence type="ECO:0000256" key="4">
    <source>
        <dbReference type="SAM" id="MobiDB-lite"/>
    </source>
</evidence>
<name>X6NBK2_RETFI</name>
<evidence type="ECO:0000256" key="3">
    <source>
        <dbReference type="PROSITE-ProRule" id="PRU00283"/>
    </source>
</evidence>
<feature type="binding site" evidence="3">
    <location>
        <begin position="189"/>
        <end position="196"/>
    </location>
    <ligand>
        <name>ATP</name>
        <dbReference type="ChEBI" id="CHEBI:30616"/>
    </ligand>
</feature>
<dbReference type="SMART" id="SM00129">
    <property type="entry name" value="KISc"/>
    <property type="match status" value="1"/>
</dbReference>
<comment type="caution">
    <text evidence="6">The sequence shown here is derived from an EMBL/GenBank/DDBJ whole genome shotgun (WGS) entry which is preliminary data.</text>
</comment>